<proteinExistence type="predicted"/>
<gene>
    <name evidence="1" type="ORF">Rsub_13248</name>
</gene>
<protein>
    <submittedName>
        <fullName evidence="1">Uncharacterized protein</fullName>
    </submittedName>
</protein>
<dbReference type="Proteomes" id="UP000247498">
    <property type="component" value="Unassembled WGS sequence"/>
</dbReference>
<dbReference type="AlphaFoldDB" id="A0A2V0PLA4"/>
<dbReference type="EMBL" id="BDRX01000246">
    <property type="protein sequence ID" value="GBG00552.1"/>
    <property type="molecule type" value="Genomic_DNA"/>
</dbReference>
<evidence type="ECO:0000313" key="2">
    <source>
        <dbReference type="Proteomes" id="UP000247498"/>
    </source>
</evidence>
<dbReference type="InParanoid" id="A0A2V0PLA4"/>
<evidence type="ECO:0000313" key="1">
    <source>
        <dbReference type="EMBL" id="GBG00552.1"/>
    </source>
</evidence>
<comment type="caution">
    <text evidence="1">The sequence shown here is derived from an EMBL/GenBank/DDBJ whole genome shotgun (WGS) entry which is preliminary data.</text>
</comment>
<organism evidence="1 2">
    <name type="scientific">Raphidocelis subcapitata</name>
    <dbReference type="NCBI Taxonomy" id="307507"/>
    <lineage>
        <taxon>Eukaryota</taxon>
        <taxon>Viridiplantae</taxon>
        <taxon>Chlorophyta</taxon>
        <taxon>core chlorophytes</taxon>
        <taxon>Chlorophyceae</taxon>
        <taxon>CS clade</taxon>
        <taxon>Sphaeropleales</taxon>
        <taxon>Selenastraceae</taxon>
        <taxon>Raphidocelis</taxon>
    </lineage>
</organism>
<name>A0A2V0PLA4_9CHLO</name>
<keyword evidence="2" id="KW-1185">Reference proteome</keyword>
<sequence length="109" mass="11562">MQRSEAPRCAGPARPTQKRASYFCGLFPGGLLRSYGLPRLRGRAFGAAHETLDWTAILGGRDFRPAAQAFACIGGSCQNTRRGLRAGPCPGAPPLPKGALVSASTFIFR</sequence>
<reference evidence="1 2" key="1">
    <citation type="journal article" date="2018" name="Sci. Rep.">
        <title>Raphidocelis subcapitata (=Pseudokirchneriella subcapitata) provides an insight into genome evolution and environmental adaptations in the Sphaeropleales.</title>
        <authorList>
            <person name="Suzuki S."/>
            <person name="Yamaguchi H."/>
            <person name="Nakajima N."/>
            <person name="Kawachi M."/>
        </authorList>
    </citation>
    <scope>NUCLEOTIDE SEQUENCE [LARGE SCALE GENOMIC DNA]</scope>
    <source>
        <strain evidence="1 2">NIES-35</strain>
    </source>
</reference>
<accession>A0A2V0PLA4</accession>